<evidence type="ECO:0000259" key="2">
    <source>
        <dbReference type="Pfam" id="PF26334"/>
    </source>
</evidence>
<evidence type="ECO:0000313" key="5">
    <source>
        <dbReference type="Proteomes" id="UP000774130"/>
    </source>
</evidence>
<dbReference type="Pfam" id="PF26337">
    <property type="entry name" value="Gtf3_C"/>
    <property type="match status" value="1"/>
</dbReference>
<reference evidence="4 5" key="1">
    <citation type="submission" date="2021-06" db="EMBL/GenBank/DDBJ databases">
        <title>Enterococcus alishanensis sp. nov., a novel lactic acid bacterium isolated from fresh coffee beans.</title>
        <authorList>
            <person name="Chen Y.-S."/>
        </authorList>
    </citation>
    <scope>NUCLEOTIDE SEQUENCE [LARGE SCALE GENOMIC DNA]</scope>
    <source>
        <strain evidence="4 5">ALS3</strain>
    </source>
</reference>
<comment type="caution">
    <text evidence="4">The sequence shown here is derived from an EMBL/GenBank/DDBJ whole genome shotgun (WGS) entry which is preliminary data.</text>
</comment>
<protein>
    <recommendedName>
        <fullName evidence="6">Beta-1,6-galactofuranosyltransferase</fullName>
    </recommendedName>
</protein>
<feature type="domain" description="Glucosyltransferase 3-like C-terminal" evidence="3">
    <location>
        <begin position="180"/>
        <end position="340"/>
    </location>
</feature>
<accession>A0ABS6TDX1</accession>
<evidence type="ECO:0000259" key="3">
    <source>
        <dbReference type="Pfam" id="PF26337"/>
    </source>
</evidence>
<sequence length="348" mass="39835">MTIYCSKTHSNTIPYSFAYWHLGASGKAHYDISEFTREIGGKDLDFYEYNDTNETNAAQSSRIDGILSGIKTNDIIIIQYPFLGSERYRKLLFSRAKLMGAKIVLFIHDIAAWRESNDHQAKSNFQFENADGFIFHSPAMQEQIIQQYKVKKEAQMVIQGLFGYKLAYLNGKSRSFSRNIDFAGSFSKSNFLTHIPESVSMTVFSNLNEPTLELPTNITLGDSYDPESIPFQLNGSFGLSWTSDSYPEVTGSYGLYEKYNMPHKLSLYLAANQPVIVWDQSAEADFIVKNNIGRTISNLEELPKLLDSFTEEDYQEMYQNVIRIGQLVREGFWFKKALFDIQDKLLVK</sequence>
<dbReference type="InterPro" id="IPR058592">
    <property type="entry name" value="Gtf3_C"/>
</dbReference>
<keyword evidence="1" id="KW-0808">Transferase</keyword>
<name>A0ABS6TDX1_9ENTE</name>
<organism evidence="4 5">
    <name type="scientific">Enterococcus alishanensis</name>
    <dbReference type="NCBI Taxonomy" id="1303817"/>
    <lineage>
        <taxon>Bacteria</taxon>
        <taxon>Bacillati</taxon>
        <taxon>Bacillota</taxon>
        <taxon>Bacilli</taxon>
        <taxon>Lactobacillales</taxon>
        <taxon>Enterococcaceae</taxon>
        <taxon>Enterococcus</taxon>
    </lineage>
</organism>
<evidence type="ECO:0000256" key="1">
    <source>
        <dbReference type="ARBA" id="ARBA00022679"/>
    </source>
</evidence>
<gene>
    <name evidence="4" type="ORF">KUA55_10590</name>
</gene>
<dbReference type="Pfam" id="PF26334">
    <property type="entry name" value="Gtf3_N"/>
    <property type="match status" value="1"/>
</dbReference>
<dbReference type="Proteomes" id="UP000774130">
    <property type="component" value="Unassembled WGS sequence"/>
</dbReference>
<dbReference type="RefSeq" id="WP_218326220.1">
    <property type="nucleotide sequence ID" value="NZ_JAHUZB010000004.1"/>
</dbReference>
<feature type="domain" description="Glucosyltransferase 3-like N-terminal" evidence="2">
    <location>
        <begin position="22"/>
        <end position="160"/>
    </location>
</feature>
<dbReference type="PIRSF" id="PIRSF007023">
    <property type="entry name" value="UDP-Galf_transf"/>
    <property type="match status" value="1"/>
</dbReference>
<dbReference type="InterPro" id="IPR058591">
    <property type="entry name" value="Gtf3_N"/>
</dbReference>
<evidence type="ECO:0000313" key="4">
    <source>
        <dbReference type="EMBL" id="MBV7391129.1"/>
    </source>
</evidence>
<dbReference type="EMBL" id="JAHUZB010000004">
    <property type="protein sequence ID" value="MBV7391129.1"/>
    <property type="molecule type" value="Genomic_DNA"/>
</dbReference>
<keyword evidence="5" id="KW-1185">Reference proteome</keyword>
<proteinExistence type="predicted"/>
<evidence type="ECO:0008006" key="6">
    <source>
        <dbReference type="Google" id="ProtNLM"/>
    </source>
</evidence>